<sequence length="196" mass="21628">MMTTFFTLWGYDVSYLEFVASIVSFIGVGLGITGKRITWPWYGLSGALYGIFFLQYDLYASAALQLVFIAAAVVGWFGWSATGAKPSRLTNLHRIAIAGAILLLSLIIAPLLADIGAAAAYPDTLLLLGSMAAQILMVLQKYETWVLWFLVNIGYVALYASQDLLFTTVLYVVFTVMALIGWKAWYESHRSALRSN</sequence>
<accession>A0A6J6DS09</accession>
<evidence type="ECO:0000256" key="3">
    <source>
        <dbReference type="ARBA" id="ARBA00022475"/>
    </source>
</evidence>
<dbReference type="EMBL" id="CAEZTL010000030">
    <property type="protein sequence ID" value="CAB4566921.1"/>
    <property type="molecule type" value="Genomic_DNA"/>
</dbReference>
<dbReference type="AlphaFoldDB" id="A0A6J6DS09"/>
<keyword evidence="3" id="KW-1003">Cell membrane</keyword>
<keyword evidence="4 7" id="KW-0812">Transmembrane</keyword>
<proteinExistence type="predicted"/>
<organism evidence="8">
    <name type="scientific">freshwater metagenome</name>
    <dbReference type="NCBI Taxonomy" id="449393"/>
    <lineage>
        <taxon>unclassified sequences</taxon>
        <taxon>metagenomes</taxon>
        <taxon>ecological metagenomes</taxon>
    </lineage>
</organism>
<evidence type="ECO:0000256" key="4">
    <source>
        <dbReference type="ARBA" id="ARBA00022692"/>
    </source>
</evidence>
<dbReference type="NCBIfam" id="TIGR01528">
    <property type="entry name" value="NMN_trans_PnuC"/>
    <property type="match status" value="1"/>
</dbReference>
<protein>
    <submittedName>
        <fullName evidence="8">Unannotated protein</fullName>
    </submittedName>
</protein>
<evidence type="ECO:0000256" key="6">
    <source>
        <dbReference type="ARBA" id="ARBA00023136"/>
    </source>
</evidence>
<gene>
    <name evidence="8" type="ORF">UFOPK1683_00453</name>
</gene>
<dbReference type="Pfam" id="PF04973">
    <property type="entry name" value="NMN_transporter"/>
    <property type="match status" value="1"/>
</dbReference>
<keyword evidence="2" id="KW-0813">Transport</keyword>
<name>A0A6J6DS09_9ZZZZ</name>
<feature type="transmembrane region" description="Helical" evidence="7">
    <location>
        <begin position="62"/>
        <end position="79"/>
    </location>
</feature>
<feature type="transmembrane region" description="Helical" evidence="7">
    <location>
        <begin position="168"/>
        <end position="186"/>
    </location>
</feature>
<dbReference type="GO" id="GO:0005886">
    <property type="term" value="C:plasma membrane"/>
    <property type="evidence" value="ECO:0007669"/>
    <property type="project" value="UniProtKB-SubCell"/>
</dbReference>
<keyword evidence="5 7" id="KW-1133">Transmembrane helix</keyword>
<dbReference type="InterPro" id="IPR006419">
    <property type="entry name" value="NMN_transpt_PnuC"/>
</dbReference>
<evidence type="ECO:0000256" key="1">
    <source>
        <dbReference type="ARBA" id="ARBA00004651"/>
    </source>
</evidence>
<comment type="subcellular location">
    <subcellularLocation>
        <location evidence="1">Cell membrane</location>
        <topology evidence="1">Multi-pass membrane protein</topology>
    </subcellularLocation>
</comment>
<evidence type="ECO:0000256" key="7">
    <source>
        <dbReference type="SAM" id="Phobius"/>
    </source>
</evidence>
<feature type="transmembrane region" description="Helical" evidence="7">
    <location>
        <begin position="91"/>
        <end position="113"/>
    </location>
</feature>
<keyword evidence="6 7" id="KW-0472">Membrane</keyword>
<feature type="transmembrane region" description="Helical" evidence="7">
    <location>
        <begin position="15"/>
        <end position="32"/>
    </location>
</feature>
<evidence type="ECO:0000313" key="8">
    <source>
        <dbReference type="EMBL" id="CAB4566921.1"/>
    </source>
</evidence>
<dbReference type="GO" id="GO:0034257">
    <property type="term" value="F:nicotinamide riboside transmembrane transporter activity"/>
    <property type="evidence" value="ECO:0007669"/>
    <property type="project" value="InterPro"/>
</dbReference>
<reference evidence="8" key="1">
    <citation type="submission" date="2020-05" db="EMBL/GenBank/DDBJ databases">
        <authorList>
            <person name="Chiriac C."/>
            <person name="Salcher M."/>
            <person name="Ghai R."/>
            <person name="Kavagutti S V."/>
        </authorList>
    </citation>
    <scope>NUCLEOTIDE SEQUENCE</scope>
</reference>
<evidence type="ECO:0000256" key="2">
    <source>
        <dbReference type="ARBA" id="ARBA00022448"/>
    </source>
</evidence>
<dbReference type="PANTHER" id="PTHR36122">
    <property type="entry name" value="NICOTINAMIDE RIBOSIDE TRANSPORTER PNUC"/>
    <property type="match status" value="1"/>
</dbReference>
<dbReference type="PANTHER" id="PTHR36122:SF2">
    <property type="entry name" value="NICOTINAMIDE RIBOSIDE TRANSPORTER PNUC"/>
    <property type="match status" value="1"/>
</dbReference>
<feature type="transmembrane region" description="Helical" evidence="7">
    <location>
        <begin position="39"/>
        <end position="56"/>
    </location>
</feature>
<evidence type="ECO:0000256" key="5">
    <source>
        <dbReference type="ARBA" id="ARBA00022989"/>
    </source>
</evidence>